<keyword evidence="1" id="KW-0472">Membrane</keyword>
<evidence type="ECO:0000313" key="3">
    <source>
        <dbReference type="Proteomes" id="UP000799440"/>
    </source>
</evidence>
<feature type="transmembrane region" description="Helical" evidence="1">
    <location>
        <begin position="20"/>
        <end position="38"/>
    </location>
</feature>
<gene>
    <name evidence="2" type="ORF">M011DRAFT_416221</name>
</gene>
<protein>
    <submittedName>
        <fullName evidence="2">Uncharacterized protein</fullName>
    </submittedName>
</protein>
<keyword evidence="1" id="KW-1133">Transmembrane helix</keyword>
<proteinExistence type="predicted"/>
<keyword evidence="1" id="KW-0812">Transmembrane</keyword>
<dbReference type="Proteomes" id="UP000799440">
    <property type="component" value="Unassembled WGS sequence"/>
</dbReference>
<name>A0A6A6VQ94_9PLEO</name>
<accession>A0A6A6VQ94</accession>
<keyword evidence="3" id="KW-1185">Reference proteome</keyword>
<evidence type="ECO:0000313" key="2">
    <source>
        <dbReference type="EMBL" id="KAF2751387.1"/>
    </source>
</evidence>
<dbReference type="EMBL" id="MU006562">
    <property type="protein sequence ID" value="KAF2751387.1"/>
    <property type="molecule type" value="Genomic_DNA"/>
</dbReference>
<evidence type="ECO:0000256" key="1">
    <source>
        <dbReference type="SAM" id="Phobius"/>
    </source>
</evidence>
<feature type="transmembrane region" description="Helical" evidence="1">
    <location>
        <begin position="50"/>
        <end position="73"/>
    </location>
</feature>
<reference evidence="2" key="1">
    <citation type="journal article" date="2020" name="Stud. Mycol.">
        <title>101 Dothideomycetes genomes: a test case for predicting lifestyles and emergence of pathogens.</title>
        <authorList>
            <person name="Haridas S."/>
            <person name="Albert R."/>
            <person name="Binder M."/>
            <person name="Bloem J."/>
            <person name="Labutti K."/>
            <person name="Salamov A."/>
            <person name="Andreopoulos B."/>
            <person name="Baker S."/>
            <person name="Barry K."/>
            <person name="Bills G."/>
            <person name="Bluhm B."/>
            <person name="Cannon C."/>
            <person name="Castanera R."/>
            <person name="Culley D."/>
            <person name="Daum C."/>
            <person name="Ezra D."/>
            <person name="Gonzalez J."/>
            <person name="Henrissat B."/>
            <person name="Kuo A."/>
            <person name="Liang C."/>
            <person name="Lipzen A."/>
            <person name="Lutzoni F."/>
            <person name="Magnuson J."/>
            <person name="Mondo S."/>
            <person name="Nolan M."/>
            <person name="Ohm R."/>
            <person name="Pangilinan J."/>
            <person name="Park H.-J."/>
            <person name="Ramirez L."/>
            <person name="Alfaro M."/>
            <person name="Sun H."/>
            <person name="Tritt A."/>
            <person name="Yoshinaga Y."/>
            <person name="Zwiers L.-H."/>
            <person name="Turgeon B."/>
            <person name="Goodwin S."/>
            <person name="Spatafora J."/>
            <person name="Crous P."/>
            <person name="Grigoriev I."/>
        </authorList>
    </citation>
    <scope>NUCLEOTIDE SEQUENCE</scope>
    <source>
        <strain evidence="2">CBS 119925</strain>
    </source>
</reference>
<dbReference type="OrthoDB" id="4179406at2759"/>
<dbReference type="AlphaFoldDB" id="A0A6A6VQ94"/>
<organism evidence="2 3">
    <name type="scientific">Sporormia fimetaria CBS 119925</name>
    <dbReference type="NCBI Taxonomy" id="1340428"/>
    <lineage>
        <taxon>Eukaryota</taxon>
        <taxon>Fungi</taxon>
        <taxon>Dikarya</taxon>
        <taxon>Ascomycota</taxon>
        <taxon>Pezizomycotina</taxon>
        <taxon>Dothideomycetes</taxon>
        <taxon>Pleosporomycetidae</taxon>
        <taxon>Pleosporales</taxon>
        <taxon>Sporormiaceae</taxon>
        <taxon>Sporormia</taxon>
    </lineage>
</organism>
<sequence>MPSMPNSPAGGYVAAPLSTSQIHSWFLLLKTYLFYPFLKYTASLFGLIMYYLQPLLAVALTIFVVVFCLGQAAQFLSFGVQNALTPVCALPLSWHVFPFCHHPLSEEETGPDFDALMDAQSNFEEIVKQSQGATVLPQIMKQSEAAIRDLRTVVQYSHLPSKNELQNEFNSFIETARQATQDLIMYNSKVGQTVDLIISTNKGTLRVIEHLSGNNNNPGLIGRVIDTLNPMNAFQAPPKSLEERVFDQYLLHASANGDQISTLIQKSQALLGLLAEMDNQLDTIHQIAVRDNVAVSQNRDELLTQLWTRLGGNARERKGYEKQIQLLSRVTDYRHEAFKHVNGVLIKLQQTEAALQSLRESVVRPETIGYRPHIPLHHYLDSVERATERLQDVRGEARRVERLAYQAGMDRITAEELNRELPRKGGPVVVAKVKEGKKY</sequence>